<keyword evidence="3" id="KW-1185">Reference proteome</keyword>
<protein>
    <submittedName>
        <fullName evidence="2">Uncharacterized protein</fullName>
    </submittedName>
</protein>
<gene>
    <name evidence="2" type="ORF">MNEG_13401</name>
</gene>
<evidence type="ECO:0000313" key="2">
    <source>
        <dbReference type="EMBL" id="KIY94560.1"/>
    </source>
</evidence>
<dbReference type="EMBL" id="KK104021">
    <property type="protein sequence ID" value="KIY94560.1"/>
    <property type="molecule type" value="Genomic_DNA"/>
</dbReference>
<evidence type="ECO:0000313" key="3">
    <source>
        <dbReference type="Proteomes" id="UP000054498"/>
    </source>
</evidence>
<organism evidence="2 3">
    <name type="scientific">Monoraphidium neglectum</name>
    <dbReference type="NCBI Taxonomy" id="145388"/>
    <lineage>
        <taxon>Eukaryota</taxon>
        <taxon>Viridiplantae</taxon>
        <taxon>Chlorophyta</taxon>
        <taxon>core chlorophytes</taxon>
        <taxon>Chlorophyceae</taxon>
        <taxon>CS clade</taxon>
        <taxon>Sphaeropleales</taxon>
        <taxon>Selenastraceae</taxon>
        <taxon>Monoraphidium</taxon>
    </lineage>
</organism>
<proteinExistence type="predicted"/>
<dbReference type="AlphaFoldDB" id="A0A0D2MHP7"/>
<feature type="region of interest" description="Disordered" evidence="1">
    <location>
        <begin position="35"/>
        <end position="54"/>
    </location>
</feature>
<feature type="non-terminal residue" evidence="2">
    <location>
        <position position="1"/>
    </location>
</feature>
<reference evidence="2 3" key="1">
    <citation type="journal article" date="2013" name="BMC Genomics">
        <title>Reconstruction of the lipid metabolism for the microalga Monoraphidium neglectum from its genome sequence reveals characteristics suitable for biofuel production.</title>
        <authorList>
            <person name="Bogen C."/>
            <person name="Al-Dilaimi A."/>
            <person name="Albersmeier A."/>
            <person name="Wichmann J."/>
            <person name="Grundmann M."/>
            <person name="Rupp O."/>
            <person name="Lauersen K.J."/>
            <person name="Blifernez-Klassen O."/>
            <person name="Kalinowski J."/>
            <person name="Goesmann A."/>
            <person name="Mussgnug J.H."/>
            <person name="Kruse O."/>
        </authorList>
    </citation>
    <scope>NUCLEOTIDE SEQUENCE [LARGE SCALE GENOMIC DNA]</scope>
    <source>
        <strain evidence="2 3">SAG 48.87</strain>
    </source>
</reference>
<accession>A0A0D2MHP7</accession>
<dbReference type="KEGG" id="mng:MNEG_13401"/>
<dbReference type="GeneID" id="25730860"/>
<feature type="region of interest" description="Disordered" evidence="1">
    <location>
        <begin position="1"/>
        <end position="24"/>
    </location>
</feature>
<sequence length="54" mass="5477">CGAGYPSIPGRGAPPPDEAAARQCDRRGSCRVGAAPARHLKVSSTQAGWARDGS</sequence>
<evidence type="ECO:0000256" key="1">
    <source>
        <dbReference type="SAM" id="MobiDB-lite"/>
    </source>
</evidence>
<dbReference type="Proteomes" id="UP000054498">
    <property type="component" value="Unassembled WGS sequence"/>
</dbReference>
<name>A0A0D2MHP7_9CHLO</name>
<dbReference type="RefSeq" id="XP_013893580.1">
    <property type="nucleotide sequence ID" value="XM_014038126.1"/>
</dbReference>